<feature type="domain" description="SCP2" evidence="1">
    <location>
        <begin position="152"/>
        <end position="249"/>
    </location>
</feature>
<dbReference type="OrthoDB" id="10265837at2759"/>
<evidence type="ECO:0000259" key="1">
    <source>
        <dbReference type="Pfam" id="PF02036"/>
    </source>
</evidence>
<organism evidence="2 3">
    <name type="scientific">Linnemannia elongata AG-77</name>
    <dbReference type="NCBI Taxonomy" id="1314771"/>
    <lineage>
        <taxon>Eukaryota</taxon>
        <taxon>Fungi</taxon>
        <taxon>Fungi incertae sedis</taxon>
        <taxon>Mucoromycota</taxon>
        <taxon>Mortierellomycotina</taxon>
        <taxon>Mortierellomycetes</taxon>
        <taxon>Mortierellales</taxon>
        <taxon>Mortierellaceae</taxon>
        <taxon>Linnemannia</taxon>
    </lineage>
</organism>
<dbReference type="GO" id="GO:0005829">
    <property type="term" value="C:cytosol"/>
    <property type="evidence" value="ECO:0007669"/>
    <property type="project" value="TreeGrafter"/>
</dbReference>
<evidence type="ECO:0000313" key="2">
    <source>
        <dbReference type="EMBL" id="OAQ28797.1"/>
    </source>
</evidence>
<accession>A0A197JU37</accession>
<proteinExistence type="predicted"/>
<dbReference type="InterPro" id="IPR003033">
    <property type="entry name" value="SCP2_sterol-bd_dom"/>
</dbReference>
<gene>
    <name evidence="2" type="ORF">K457DRAFT_138535</name>
</gene>
<keyword evidence="3" id="KW-1185">Reference proteome</keyword>
<sequence>MSAFKSDEIFTRLNEALDTFPARERQELVKQVNGIFEFHLKNPAGDVKIWSAEVKKQGLVQPGPAPTNPDVTLYLSDDDLVSLATGELSGAKAFLSDRVVLKGPLMVAMKLDLIFRSLGMGPAPGKESELHYDGFETSYLILQIAEYLNVMTDAEKKEFVAKTRGVYLIKVKNASGQVATWTMDMKNMPPTIKKGKIDGLKADLTVECKDKDFMDLFMGKITAQKAFMTGRFKVKGAIMLGVKLDAIMKETQEKMGFFKSKL</sequence>
<dbReference type="SUPFAM" id="SSF55718">
    <property type="entry name" value="SCP-like"/>
    <property type="match status" value="2"/>
</dbReference>
<dbReference type="AlphaFoldDB" id="A0A197JU37"/>
<dbReference type="STRING" id="1314771.A0A197JU37"/>
<dbReference type="EMBL" id="KV442046">
    <property type="protein sequence ID" value="OAQ28797.1"/>
    <property type="molecule type" value="Genomic_DNA"/>
</dbReference>
<feature type="domain" description="SCP2" evidence="1">
    <location>
        <begin position="13"/>
        <end position="115"/>
    </location>
</feature>
<dbReference type="InterPro" id="IPR036527">
    <property type="entry name" value="SCP2_sterol-bd_dom_sf"/>
</dbReference>
<reference evidence="2 3" key="1">
    <citation type="submission" date="2016-05" db="EMBL/GenBank/DDBJ databases">
        <title>Genome sequencing reveals origins of a unique bacterial endosymbiosis in the earliest lineages of terrestrial Fungi.</title>
        <authorList>
            <consortium name="DOE Joint Genome Institute"/>
            <person name="Uehling J."/>
            <person name="Gryganskyi A."/>
            <person name="Hameed K."/>
            <person name="Tschaplinski T."/>
            <person name="Misztal P."/>
            <person name="Wu S."/>
            <person name="Desiro A."/>
            <person name="Vande Pol N."/>
            <person name="Du Z.-Y."/>
            <person name="Zienkiewicz A."/>
            <person name="Zienkiewicz K."/>
            <person name="Morin E."/>
            <person name="Tisserant E."/>
            <person name="Splivallo R."/>
            <person name="Hainaut M."/>
            <person name="Henrissat B."/>
            <person name="Ohm R."/>
            <person name="Kuo A."/>
            <person name="Yan J."/>
            <person name="Lipzen A."/>
            <person name="Nolan M."/>
            <person name="Labutti K."/>
            <person name="Barry K."/>
            <person name="Goldstein A."/>
            <person name="Labbe J."/>
            <person name="Schadt C."/>
            <person name="Tuskan G."/>
            <person name="Grigoriev I."/>
            <person name="Martin F."/>
            <person name="Vilgalys R."/>
            <person name="Bonito G."/>
        </authorList>
    </citation>
    <scope>NUCLEOTIDE SEQUENCE [LARGE SCALE GENOMIC DNA]</scope>
    <source>
        <strain evidence="2 3">AG-77</strain>
    </source>
</reference>
<dbReference type="Gene3D" id="3.30.1050.10">
    <property type="entry name" value="SCP2 sterol-binding domain"/>
    <property type="match status" value="2"/>
</dbReference>
<dbReference type="PANTHER" id="PTHR10094">
    <property type="entry name" value="STEROL CARRIER PROTEIN 2 SCP-2 FAMILY PROTEIN"/>
    <property type="match status" value="1"/>
</dbReference>
<evidence type="ECO:0000313" key="3">
    <source>
        <dbReference type="Proteomes" id="UP000078512"/>
    </source>
</evidence>
<protein>
    <submittedName>
        <fullName evidence="2">Sterol-binding-like protein</fullName>
    </submittedName>
</protein>
<name>A0A197JU37_9FUNG</name>
<dbReference type="Pfam" id="PF02036">
    <property type="entry name" value="SCP2"/>
    <property type="match status" value="2"/>
</dbReference>
<dbReference type="Proteomes" id="UP000078512">
    <property type="component" value="Unassembled WGS sequence"/>
</dbReference>
<dbReference type="PANTHER" id="PTHR10094:SF25">
    <property type="entry name" value="SCP2 STEROL-BINDING DOMAIN-CONTAINING PROTEIN 1"/>
    <property type="match status" value="1"/>
</dbReference>